<evidence type="ECO:0000256" key="2">
    <source>
        <dbReference type="ARBA" id="ARBA00022692"/>
    </source>
</evidence>
<dbReference type="Pfam" id="PF01740">
    <property type="entry name" value="STAS"/>
    <property type="match status" value="1"/>
</dbReference>
<name>A0A8S1C451_9INSE</name>
<dbReference type="Proteomes" id="UP000494165">
    <property type="component" value="Unassembled WGS sequence"/>
</dbReference>
<evidence type="ECO:0000313" key="11">
    <source>
        <dbReference type="Proteomes" id="UP000494165"/>
    </source>
</evidence>
<dbReference type="AlphaFoldDB" id="A0A8S1C451"/>
<feature type="transmembrane region" description="Helical" evidence="7">
    <location>
        <begin position="132"/>
        <end position="150"/>
    </location>
</feature>
<dbReference type="InterPro" id="IPR011547">
    <property type="entry name" value="SLC26A/SulP_dom"/>
</dbReference>
<evidence type="ECO:0000256" key="3">
    <source>
        <dbReference type="ARBA" id="ARBA00022989"/>
    </source>
</evidence>
<dbReference type="Pfam" id="PF00916">
    <property type="entry name" value="Sulfate_transp"/>
    <property type="match status" value="1"/>
</dbReference>
<feature type="domain" description="STAS" evidence="9">
    <location>
        <begin position="547"/>
        <end position="632"/>
    </location>
</feature>
<feature type="transmembrane region" description="Helical" evidence="7">
    <location>
        <begin position="95"/>
        <end position="120"/>
    </location>
</feature>
<feature type="transmembrane region" description="Helical" evidence="7">
    <location>
        <begin position="464"/>
        <end position="483"/>
    </location>
</feature>
<dbReference type="FunFam" id="3.30.750.24:FF:000028">
    <property type="entry name" value="Sulfate transporter, putative"/>
    <property type="match status" value="1"/>
</dbReference>
<dbReference type="SUPFAM" id="SSF52091">
    <property type="entry name" value="SpoIIaa-like"/>
    <property type="match status" value="1"/>
</dbReference>
<evidence type="ECO:0000259" key="9">
    <source>
        <dbReference type="Pfam" id="PF01740"/>
    </source>
</evidence>
<dbReference type="Gene3D" id="3.30.750.24">
    <property type="entry name" value="STAS domain"/>
    <property type="match status" value="1"/>
</dbReference>
<dbReference type="OrthoDB" id="288203at2759"/>
<evidence type="ECO:0000256" key="4">
    <source>
        <dbReference type="ARBA" id="ARBA00023136"/>
    </source>
</evidence>
<evidence type="ECO:0000256" key="5">
    <source>
        <dbReference type="SAM" id="Coils"/>
    </source>
</evidence>
<feature type="compositionally biased region" description="Basic and acidic residues" evidence="6">
    <location>
        <begin position="1"/>
        <end position="19"/>
    </location>
</feature>
<feature type="coiled-coil region" evidence="5">
    <location>
        <begin position="49"/>
        <end position="76"/>
    </location>
</feature>
<feature type="transmembrane region" description="Helical" evidence="7">
    <location>
        <begin position="177"/>
        <end position="200"/>
    </location>
</feature>
<evidence type="ECO:0000256" key="1">
    <source>
        <dbReference type="ARBA" id="ARBA00004141"/>
    </source>
</evidence>
<organism evidence="10 11">
    <name type="scientific">Cloeon dipterum</name>
    <dbReference type="NCBI Taxonomy" id="197152"/>
    <lineage>
        <taxon>Eukaryota</taxon>
        <taxon>Metazoa</taxon>
        <taxon>Ecdysozoa</taxon>
        <taxon>Arthropoda</taxon>
        <taxon>Hexapoda</taxon>
        <taxon>Insecta</taxon>
        <taxon>Pterygota</taxon>
        <taxon>Palaeoptera</taxon>
        <taxon>Ephemeroptera</taxon>
        <taxon>Pisciforma</taxon>
        <taxon>Baetidae</taxon>
        <taxon>Cloeon</taxon>
    </lineage>
</organism>
<dbReference type="InterPro" id="IPR002645">
    <property type="entry name" value="STAS_dom"/>
</dbReference>
<dbReference type="CDD" id="cd07042">
    <property type="entry name" value="STAS_SulP_like_sulfate_transporter"/>
    <property type="match status" value="1"/>
</dbReference>
<dbReference type="EMBL" id="CADEPI010000014">
    <property type="protein sequence ID" value="CAB3363912.1"/>
    <property type="molecule type" value="Genomic_DNA"/>
</dbReference>
<evidence type="ECO:0000259" key="8">
    <source>
        <dbReference type="Pfam" id="PF00916"/>
    </source>
</evidence>
<evidence type="ECO:0000256" key="7">
    <source>
        <dbReference type="SAM" id="Phobius"/>
    </source>
</evidence>
<feature type="transmembrane region" description="Helical" evidence="7">
    <location>
        <begin position="363"/>
        <end position="380"/>
    </location>
</feature>
<dbReference type="InterPro" id="IPR001902">
    <property type="entry name" value="SLC26A/SulP_fam"/>
</dbReference>
<evidence type="ECO:0008006" key="12">
    <source>
        <dbReference type="Google" id="ProtNLM"/>
    </source>
</evidence>
<keyword evidence="3 7" id="KW-1133">Transmembrane helix</keyword>
<dbReference type="GO" id="GO:0016020">
    <property type="term" value="C:membrane"/>
    <property type="evidence" value="ECO:0007669"/>
    <property type="project" value="UniProtKB-SubCell"/>
</dbReference>
<dbReference type="GO" id="GO:0055085">
    <property type="term" value="P:transmembrane transport"/>
    <property type="evidence" value="ECO:0007669"/>
    <property type="project" value="InterPro"/>
</dbReference>
<proteinExistence type="predicted"/>
<evidence type="ECO:0000256" key="6">
    <source>
        <dbReference type="SAM" id="MobiDB-lite"/>
    </source>
</evidence>
<gene>
    <name evidence="10" type="ORF">CLODIP_2_CD06961</name>
</gene>
<protein>
    <recommendedName>
        <fullName evidence="12">STAS domain-containing protein</fullName>
    </recommendedName>
</protein>
<comment type="subcellular location">
    <subcellularLocation>
        <location evidence="1">Membrane</location>
        <topology evidence="1">Multi-pass membrane protein</topology>
    </subcellularLocation>
</comment>
<accession>A0A8S1C451</accession>
<sequence>MTAMSDKHSSNGDGQENRKSLTSHLPDGGSSSTICIPEPMGSTDFILVNDDTRRRNTTLKENLSKLQTKAKEKIRKGCTKKLLMKRLPITRWFPAYNIPFAVGDLVAGITVGLTVIPQALAYANIAGLPPQYGLYGSFFGCLLYIIFGSCKDVPMGPTAIISLLTYQAVGDKGPEHAIMLTFLSGCVILLMGILGLGFVIDFVSGPVSSGFTSAVALIIVTSQIKDLLGIGQYVKGNTFVEMWTAIIQNFQHVRVADTVLGIICIVVLLLLRALGAISIGPKDNEKKLMSQKITNKVLWLVSTTRNATLVIVTGIIGWALADKGQKPFILIGEVPAGLPNIQPPAFTGYTDEATGEHVSFSDIVSNLGSGIIVLPILAILENISICKAFSAGKSVDATQEMIAIGICNIGNSFVQAFPGTGALARSAVNNASGVRTPLGGLYTGLLVILSLLFFTPFFQFIPKTALGALIIAAVIFMVEVKVVKPMYRCKKIDLIPFLGTFIFCLAIKLEIGIIVGVGINILFILYQAARPKISIDRLFTGEGIEYMMLTPDRCLIFPSVDYVRNLVTKHGTKEGIFPVVIDCSHIYGADFTAARVVESLTNDFAARNQPLFFFNLKPSVVAIFEGLQPKDFVVYYEENDLDMLLKRRAETA</sequence>
<evidence type="ECO:0000313" key="10">
    <source>
        <dbReference type="EMBL" id="CAB3363912.1"/>
    </source>
</evidence>
<feature type="transmembrane region" description="Helical" evidence="7">
    <location>
        <begin position="495"/>
        <end position="526"/>
    </location>
</feature>
<comment type="caution">
    <text evidence="10">The sequence shown here is derived from an EMBL/GenBank/DDBJ whole genome shotgun (WGS) entry which is preliminary data.</text>
</comment>
<keyword evidence="2 7" id="KW-0812">Transmembrane</keyword>
<feature type="domain" description="SLC26A/SulP transporter" evidence="8">
    <location>
        <begin position="103"/>
        <end position="497"/>
    </location>
</feature>
<keyword evidence="4 7" id="KW-0472">Membrane</keyword>
<feature type="transmembrane region" description="Helical" evidence="7">
    <location>
        <begin position="297"/>
        <end position="320"/>
    </location>
</feature>
<feature type="region of interest" description="Disordered" evidence="6">
    <location>
        <begin position="1"/>
        <end position="37"/>
    </location>
</feature>
<dbReference type="PANTHER" id="PTHR11814">
    <property type="entry name" value="SULFATE TRANSPORTER"/>
    <property type="match status" value="1"/>
</dbReference>
<feature type="transmembrane region" description="Helical" evidence="7">
    <location>
        <begin position="439"/>
        <end position="458"/>
    </location>
</feature>
<keyword evidence="11" id="KW-1185">Reference proteome</keyword>
<keyword evidence="5" id="KW-0175">Coiled coil</keyword>
<reference evidence="10 11" key="1">
    <citation type="submission" date="2020-04" db="EMBL/GenBank/DDBJ databases">
        <authorList>
            <person name="Alioto T."/>
            <person name="Alioto T."/>
            <person name="Gomez Garrido J."/>
        </authorList>
    </citation>
    <scope>NUCLEOTIDE SEQUENCE [LARGE SCALE GENOMIC DNA]</scope>
</reference>
<feature type="transmembrane region" description="Helical" evidence="7">
    <location>
        <begin position="259"/>
        <end position="277"/>
    </location>
</feature>
<dbReference type="InterPro" id="IPR036513">
    <property type="entry name" value="STAS_dom_sf"/>
</dbReference>